<name>A0A7R9I665_9NEOP</name>
<organism evidence="9">
    <name type="scientific">Timema bartmani</name>
    <dbReference type="NCBI Taxonomy" id="61472"/>
    <lineage>
        <taxon>Eukaryota</taxon>
        <taxon>Metazoa</taxon>
        <taxon>Ecdysozoa</taxon>
        <taxon>Arthropoda</taxon>
        <taxon>Hexapoda</taxon>
        <taxon>Insecta</taxon>
        <taxon>Pterygota</taxon>
        <taxon>Neoptera</taxon>
        <taxon>Polyneoptera</taxon>
        <taxon>Phasmatodea</taxon>
        <taxon>Timematodea</taxon>
        <taxon>Timematoidea</taxon>
        <taxon>Timematidae</taxon>
        <taxon>Timema</taxon>
    </lineage>
</organism>
<dbReference type="Pfam" id="PF21114">
    <property type="entry name" value="DDR1-2_DS-like"/>
    <property type="match status" value="2"/>
</dbReference>
<gene>
    <name evidence="9" type="ORF">TBIB3V08_LOCUS10321</name>
</gene>
<evidence type="ECO:0000259" key="8">
    <source>
        <dbReference type="Pfam" id="PF21114"/>
    </source>
</evidence>
<keyword evidence="4" id="KW-1133">Transmembrane helix</keyword>
<evidence type="ECO:0000256" key="3">
    <source>
        <dbReference type="ARBA" id="ARBA00022729"/>
    </source>
</evidence>
<evidence type="ECO:0000256" key="5">
    <source>
        <dbReference type="ARBA" id="ARBA00023136"/>
    </source>
</evidence>
<keyword evidence="6" id="KW-1015">Disulfide bond</keyword>
<keyword evidence="5" id="KW-0472">Membrane</keyword>
<feature type="domain" description="Discoidin" evidence="8">
    <location>
        <begin position="193"/>
        <end position="242"/>
    </location>
</feature>
<evidence type="ECO:0000313" key="9">
    <source>
        <dbReference type="EMBL" id="CAD7448028.1"/>
    </source>
</evidence>
<dbReference type="InterPro" id="IPR048525">
    <property type="entry name" value="DDR1-2_DS-like"/>
</dbReference>
<keyword evidence="7" id="KW-0325">Glycoprotein</keyword>
<evidence type="ECO:0000256" key="6">
    <source>
        <dbReference type="ARBA" id="ARBA00023157"/>
    </source>
</evidence>
<reference evidence="9" key="1">
    <citation type="submission" date="2020-11" db="EMBL/GenBank/DDBJ databases">
        <authorList>
            <person name="Tran Van P."/>
        </authorList>
    </citation>
    <scope>NUCLEOTIDE SEQUENCE</scope>
</reference>
<evidence type="ECO:0000256" key="1">
    <source>
        <dbReference type="ARBA" id="ARBA00004479"/>
    </source>
</evidence>
<keyword evidence="2" id="KW-0812">Transmembrane</keyword>
<dbReference type="Gene3D" id="2.60.120.1190">
    <property type="match status" value="1"/>
</dbReference>
<dbReference type="EMBL" id="OD569502">
    <property type="protein sequence ID" value="CAD7448028.1"/>
    <property type="molecule type" value="Genomic_DNA"/>
</dbReference>
<keyword evidence="3" id="KW-0732">Signal</keyword>
<sequence>MSLHMAHIQSVLVYTAPRGELQGADSYLEDLSYDESVLAYTAPRGELQGADSYLEDLSYDGVLDSKSVLAYTAPRGELQGADSYLEDLSYDESVLAYTAPRGELQGADSYLEDLSYDGVLDGNVMRSGLGQLVDGLYGNDDFAPDIAGEGPVQSNTLDSRSFSLGAVFKHESKEAMIATRVLANIWYAATLNTSDKRWVGWLNETRGGQPLEIIFEFDGPREFAAIHIYTNNMYFRGTQNKKKKKKEREIVKMIFGTQVS</sequence>
<feature type="domain" description="Discoidin" evidence="8">
    <location>
        <begin position="94"/>
        <end position="145"/>
    </location>
</feature>
<accession>A0A7R9I665</accession>
<evidence type="ECO:0000256" key="2">
    <source>
        <dbReference type="ARBA" id="ARBA00022692"/>
    </source>
</evidence>
<dbReference type="AlphaFoldDB" id="A0A7R9I665"/>
<comment type="subcellular location">
    <subcellularLocation>
        <location evidence="1">Membrane</location>
        <topology evidence="1">Single-pass type I membrane protein</topology>
    </subcellularLocation>
</comment>
<evidence type="ECO:0000256" key="4">
    <source>
        <dbReference type="ARBA" id="ARBA00022989"/>
    </source>
</evidence>
<proteinExistence type="predicted"/>
<evidence type="ECO:0000256" key="7">
    <source>
        <dbReference type="ARBA" id="ARBA00023180"/>
    </source>
</evidence>
<dbReference type="GO" id="GO:0016020">
    <property type="term" value="C:membrane"/>
    <property type="evidence" value="ECO:0007669"/>
    <property type="project" value="UniProtKB-SubCell"/>
</dbReference>
<protein>
    <recommendedName>
        <fullName evidence="8">Discoidin domain-containing protein</fullName>
    </recommendedName>
</protein>